<dbReference type="EMBL" id="CAMAPF010000945">
    <property type="protein sequence ID" value="CAH9126801.1"/>
    <property type="molecule type" value="Genomic_DNA"/>
</dbReference>
<gene>
    <name evidence="1" type="ORF">CEPIT_LOCUS27817</name>
</gene>
<keyword evidence="2" id="KW-1185">Reference proteome</keyword>
<organism evidence="1 2">
    <name type="scientific">Cuscuta epithymum</name>
    <dbReference type="NCBI Taxonomy" id="186058"/>
    <lineage>
        <taxon>Eukaryota</taxon>
        <taxon>Viridiplantae</taxon>
        <taxon>Streptophyta</taxon>
        <taxon>Embryophyta</taxon>
        <taxon>Tracheophyta</taxon>
        <taxon>Spermatophyta</taxon>
        <taxon>Magnoliopsida</taxon>
        <taxon>eudicotyledons</taxon>
        <taxon>Gunneridae</taxon>
        <taxon>Pentapetalae</taxon>
        <taxon>asterids</taxon>
        <taxon>lamiids</taxon>
        <taxon>Solanales</taxon>
        <taxon>Convolvulaceae</taxon>
        <taxon>Cuscuteae</taxon>
        <taxon>Cuscuta</taxon>
        <taxon>Cuscuta subgen. Cuscuta</taxon>
    </lineage>
</organism>
<evidence type="ECO:0000313" key="2">
    <source>
        <dbReference type="Proteomes" id="UP001152523"/>
    </source>
</evidence>
<comment type="caution">
    <text evidence="1">The sequence shown here is derived from an EMBL/GenBank/DDBJ whole genome shotgun (WGS) entry which is preliminary data.</text>
</comment>
<sequence>MLDMKKEFANLSYLKSAHI</sequence>
<reference evidence="1" key="1">
    <citation type="submission" date="2022-07" db="EMBL/GenBank/DDBJ databases">
        <authorList>
            <person name="Macas J."/>
            <person name="Novak P."/>
            <person name="Neumann P."/>
        </authorList>
    </citation>
    <scope>NUCLEOTIDE SEQUENCE</scope>
</reference>
<proteinExistence type="predicted"/>
<name>A0AAV0EUL7_9ASTE</name>
<protein>
    <submittedName>
        <fullName evidence="1">Uncharacterized protein</fullName>
    </submittedName>
</protein>
<dbReference type="Proteomes" id="UP001152523">
    <property type="component" value="Unassembled WGS sequence"/>
</dbReference>
<evidence type="ECO:0000313" key="1">
    <source>
        <dbReference type="EMBL" id="CAH9126801.1"/>
    </source>
</evidence>
<accession>A0AAV0EUL7</accession>
<dbReference type="AlphaFoldDB" id="A0AAV0EUL7"/>